<dbReference type="CDD" id="cd00093">
    <property type="entry name" value="HTH_XRE"/>
    <property type="match status" value="1"/>
</dbReference>
<dbReference type="RefSeq" id="WP_213514872.1">
    <property type="nucleotide sequence ID" value="NZ_BOSE01000003.1"/>
</dbReference>
<dbReference type="PROSITE" id="PS50943">
    <property type="entry name" value="HTH_CROC1"/>
    <property type="match status" value="1"/>
</dbReference>
<dbReference type="Pfam" id="PF01381">
    <property type="entry name" value="HTH_3"/>
    <property type="match status" value="1"/>
</dbReference>
<evidence type="ECO:0000256" key="1">
    <source>
        <dbReference type="ARBA" id="ARBA00023125"/>
    </source>
</evidence>
<keyword evidence="1" id="KW-0238">DNA-binding</keyword>
<sequence length="110" mass="12791">MKRKQTVVTIGKRIRYYRTMRNLTQEELAERISTTGSYVGRMERGERNMKVETLEKVATALNLSLSTLISGDNDPLQDHFWVQKSVLLLLEQDERGQKKAFLILNELFSD</sequence>
<evidence type="ECO:0000259" key="2">
    <source>
        <dbReference type="PROSITE" id="PS50943"/>
    </source>
</evidence>
<organism evidence="3 4">
    <name type="scientific">Paenibacillus montaniterrae</name>
    <dbReference type="NCBI Taxonomy" id="429341"/>
    <lineage>
        <taxon>Bacteria</taxon>
        <taxon>Bacillati</taxon>
        <taxon>Bacillota</taxon>
        <taxon>Bacilli</taxon>
        <taxon>Bacillales</taxon>
        <taxon>Paenibacillaceae</taxon>
        <taxon>Paenibacillus</taxon>
    </lineage>
</organism>
<accession>A0A920CU22</accession>
<protein>
    <recommendedName>
        <fullName evidence="2">HTH cro/C1-type domain-containing protein</fullName>
    </recommendedName>
</protein>
<dbReference type="AlphaFoldDB" id="A0A920CU22"/>
<evidence type="ECO:0000313" key="3">
    <source>
        <dbReference type="EMBL" id="GIP16537.1"/>
    </source>
</evidence>
<dbReference type="PANTHER" id="PTHR46797">
    <property type="entry name" value="HTH-TYPE TRANSCRIPTIONAL REGULATOR"/>
    <property type="match status" value="1"/>
</dbReference>
<feature type="domain" description="HTH cro/C1-type" evidence="2">
    <location>
        <begin position="14"/>
        <end position="68"/>
    </location>
</feature>
<dbReference type="InterPro" id="IPR001387">
    <property type="entry name" value="Cro/C1-type_HTH"/>
</dbReference>
<gene>
    <name evidence="3" type="ORF">J40TS1_21790</name>
</gene>
<dbReference type="EMBL" id="BOSE01000003">
    <property type="protein sequence ID" value="GIP16537.1"/>
    <property type="molecule type" value="Genomic_DNA"/>
</dbReference>
<proteinExistence type="predicted"/>
<dbReference type="Proteomes" id="UP000683139">
    <property type="component" value="Unassembled WGS sequence"/>
</dbReference>
<dbReference type="PANTHER" id="PTHR46797:SF1">
    <property type="entry name" value="METHYLPHOSPHONATE SYNTHASE"/>
    <property type="match status" value="1"/>
</dbReference>
<keyword evidence="4" id="KW-1185">Reference proteome</keyword>
<dbReference type="SUPFAM" id="SSF47413">
    <property type="entry name" value="lambda repressor-like DNA-binding domains"/>
    <property type="match status" value="1"/>
</dbReference>
<dbReference type="InterPro" id="IPR050807">
    <property type="entry name" value="TransReg_Diox_bact_type"/>
</dbReference>
<dbReference type="GO" id="GO:0003677">
    <property type="term" value="F:DNA binding"/>
    <property type="evidence" value="ECO:0007669"/>
    <property type="project" value="UniProtKB-KW"/>
</dbReference>
<reference evidence="3" key="1">
    <citation type="submission" date="2021-03" db="EMBL/GenBank/DDBJ databases">
        <title>Antimicrobial resistance genes in bacteria isolated from Japanese honey, and their potential for conferring macrolide and lincosamide resistance in the American foulbrood pathogen Paenibacillus larvae.</title>
        <authorList>
            <person name="Okamoto M."/>
            <person name="Kumagai M."/>
            <person name="Kanamori H."/>
            <person name="Takamatsu D."/>
        </authorList>
    </citation>
    <scope>NUCLEOTIDE SEQUENCE</scope>
    <source>
        <strain evidence="3">J40TS1</strain>
    </source>
</reference>
<dbReference type="SMART" id="SM00530">
    <property type="entry name" value="HTH_XRE"/>
    <property type="match status" value="1"/>
</dbReference>
<name>A0A920CU22_9BACL</name>
<dbReference type="GO" id="GO:0005829">
    <property type="term" value="C:cytosol"/>
    <property type="evidence" value="ECO:0007669"/>
    <property type="project" value="TreeGrafter"/>
</dbReference>
<dbReference type="Gene3D" id="1.10.260.40">
    <property type="entry name" value="lambda repressor-like DNA-binding domains"/>
    <property type="match status" value="1"/>
</dbReference>
<dbReference type="InterPro" id="IPR010982">
    <property type="entry name" value="Lambda_DNA-bd_dom_sf"/>
</dbReference>
<evidence type="ECO:0000313" key="4">
    <source>
        <dbReference type="Proteomes" id="UP000683139"/>
    </source>
</evidence>
<comment type="caution">
    <text evidence="3">The sequence shown here is derived from an EMBL/GenBank/DDBJ whole genome shotgun (WGS) entry which is preliminary data.</text>
</comment>
<dbReference type="GO" id="GO:0003700">
    <property type="term" value="F:DNA-binding transcription factor activity"/>
    <property type="evidence" value="ECO:0007669"/>
    <property type="project" value="TreeGrafter"/>
</dbReference>